<feature type="compositionally biased region" description="Basic and acidic residues" evidence="5">
    <location>
        <begin position="380"/>
        <end position="393"/>
    </location>
</feature>
<dbReference type="Gramene" id="TVU03478">
    <property type="protein sequence ID" value="TVU03478"/>
    <property type="gene ID" value="EJB05_50982"/>
</dbReference>
<feature type="compositionally biased region" description="Basic and acidic residues" evidence="5">
    <location>
        <begin position="552"/>
        <end position="561"/>
    </location>
</feature>
<dbReference type="Proteomes" id="UP000324897">
    <property type="component" value="Unassembled WGS sequence"/>
</dbReference>
<sequence>MGKKSRTAPRKPPGRGLPKSKRTDELAGMSGSDDDEIDAFHKQRDMIPLDSDDERESEDDDLEQPVFDLKGVSDSGSDDSEGEENGDMDEANYEDWDSAYVAKLKRAQRAVKQIAGGDDSMDEHEEEEKDKNIWGKGKKSYYDAGEHSGEDDVDYEEAQRIKKEQEGKLSMKDFGIEDDESDEENRTTKASDHQIKTSDEAYSMKSYEKLKEDFDILSDDKMGVLYSSAPELVGLLSELKEAHEELSSIGHLTSEMTAGHGKDKGRMQPLDVKKACLLAYCQAITFYLLMKAEGLSVQDHPVIARLVETKSMVEKMKQVTVNLAGQNGDTDDYSKQTSTIQADKIVALDKEGGKRSTARRDKTEQGAELFELSKSGRSNNDQHEVSELKSKDEHMGLQSLEMLKVRANLEERLKKKGLYNLTRTKPDKSSHIRTTSNKRDLQMLDDFDDEVQKNSQMMKPSKLLVAAAKTNKSKLILTSLSLVIRYVVKFVSGDDDIPKRDNIGERRRKHELRVLSRVGANSHEDDHELPKDDDHSESSQFSDEGDNNNDQLHSEDEFYKDVKRRRIEKLSTKEQKYMPTTGIQQLDEETEGDGKRKISYQIEKNRGLTRSRNKKKKNPRKNYRDKHTNKVKKRKGQVRDIKKPSGPYGGEMSGINPTVSRSVRFKS</sequence>
<comment type="subcellular location">
    <subcellularLocation>
        <location evidence="1">Nucleus</location>
    </subcellularLocation>
</comment>
<feature type="domain" description="Sas10 C-terminal" evidence="6">
    <location>
        <begin position="593"/>
        <end position="665"/>
    </location>
</feature>
<feature type="region of interest" description="Disordered" evidence="5">
    <location>
        <begin position="110"/>
        <end position="196"/>
    </location>
</feature>
<dbReference type="OrthoDB" id="1924577at2759"/>
<protein>
    <recommendedName>
        <fullName evidence="6">Sas10 C-terminal domain-containing protein</fullName>
    </recommendedName>
</protein>
<keyword evidence="4" id="KW-0539">Nucleus</keyword>
<feature type="compositionally biased region" description="Basic and acidic residues" evidence="5">
    <location>
        <begin position="38"/>
        <end position="47"/>
    </location>
</feature>
<accession>A0A5J9SWW4</accession>
<evidence type="ECO:0000313" key="8">
    <source>
        <dbReference type="Proteomes" id="UP000324897"/>
    </source>
</evidence>
<feature type="compositionally biased region" description="Acidic residues" evidence="5">
    <location>
        <begin position="119"/>
        <end position="128"/>
    </location>
</feature>
<dbReference type="EMBL" id="RWGY01000175">
    <property type="protein sequence ID" value="TVU03478.1"/>
    <property type="molecule type" value="Genomic_DNA"/>
</dbReference>
<dbReference type="AlphaFoldDB" id="A0A5J9SWW4"/>
<dbReference type="Pfam" id="PF09368">
    <property type="entry name" value="Sas10"/>
    <property type="match status" value="1"/>
</dbReference>
<feature type="compositionally biased region" description="Basic and acidic residues" evidence="5">
    <location>
        <begin position="184"/>
        <end position="196"/>
    </location>
</feature>
<dbReference type="PANTHER" id="PTHR13237:SF8">
    <property type="entry name" value="SOMETHING ABOUT SILENCING PROTEIN 10"/>
    <property type="match status" value="1"/>
</dbReference>
<feature type="compositionally biased region" description="Acidic residues" evidence="5">
    <location>
        <begin position="76"/>
        <end position="94"/>
    </location>
</feature>
<evidence type="ECO:0000256" key="1">
    <source>
        <dbReference type="ARBA" id="ARBA00004123"/>
    </source>
</evidence>
<dbReference type="GO" id="GO:0032040">
    <property type="term" value="C:small-subunit processome"/>
    <property type="evidence" value="ECO:0007669"/>
    <property type="project" value="TreeGrafter"/>
</dbReference>
<evidence type="ECO:0000256" key="2">
    <source>
        <dbReference type="ARBA" id="ARBA00010979"/>
    </source>
</evidence>
<evidence type="ECO:0000313" key="7">
    <source>
        <dbReference type="EMBL" id="TVU03478.1"/>
    </source>
</evidence>
<gene>
    <name evidence="7" type="ORF">EJB05_50982</name>
</gene>
<name>A0A5J9SWW4_9POAL</name>
<keyword evidence="3" id="KW-0597">Phosphoprotein</keyword>
<feature type="compositionally biased region" description="Basic and acidic residues" evidence="5">
    <location>
        <begin position="140"/>
        <end position="150"/>
    </location>
</feature>
<dbReference type="InterPro" id="IPR018972">
    <property type="entry name" value="Sas10_C_dom"/>
</dbReference>
<feature type="region of interest" description="Disordered" evidence="5">
    <location>
        <begin position="514"/>
        <end position="667"/>
    </location>
</feature>
<feature type="compositionally biased region" description="Acidic residues" evidence="5">
    <location>
        <begin position="50"/>
        <end position="63"/>
    </location>
</feature>
<feature type="compositionally biased region" description="Basic and acidic residues" evidence="5">
    <location>
        <begin position="157"/>
        <end position="175"/>
    </location>
</feature>
<evidence type="ECO:0000256" key="4">
    <source>
        <dbReference type="ARBA" id="ARBA00023242"/>
    </source>
</evidence>
<dbReference type="InterPro" id="IPR007146">
    <property type="entry name" value="Sas10/Utp3/C1D"/>
</dbReference>
<comment type="similarity">
    <text evidence="2">Belongs to the SAS10 family.</text>
</comment>
<feature type="compositionally biased region" description="Basic and acidic residues" evidence="5">
    <location>
        <begin position="522"/>
        <end position="537"/>
    </location>
</feature>
<dbReference type="GO" id="GO:0000462">
    <property type="term" value="P:maturation of SSU-rRNA from tricistronic rRNA transcript (SSU-rRNA, 5.8S rRNA, LSU-rRNA)"/>
    <property type="evidence" value="ECO:0007669"/>
    <property type="project" value="TreeGrafter"/>
</dbReference>
<feature type="region of interest" description="Disordered" evidence="5">
    <location>
        <begin position="1"/>
        <end position="94"/>
    </location>
</feature>
<reference evidence="7 8" key="1">
    <citation type="journal article" date="2019" name="Sci. Rep.">
        <title>A high-quality genome of Eragrostis curvula grass provides insights into Poaceae evolution and supports new strategies to enhance forage quality.</title>
        <authorList>
            <person name="Carballo J."/>
            <person name="Santos B.A.C.M."/>
            <person name="Zappacosta D."/>
            <person name="Garbus I."/>
            <person name="Selva J.P."/>
            <person name="Gallo C.A."/>
            <person name="Diaz A."/>
            <person name="Albertini E."/>
            <person name="Caccamo M."/>
            <person name="Echenique V."/>
        </authorList>
    </citation>
    <scope>NUCLEOTIDE SEQUENCE [LARGE SCALE GENOMIC DNA]</scope>
    <source>
        <strain evidence="8">cv. Victoria</strain>
        <tissue evidence="7">Leaf</tissue>
    </source>
</reference>
<keyword evidence="8" id="KW-1185">Reference proteome</keyword>
<dbReference type="Pfam" id="PF04000">
    <property type="entry name" value="Sas10_Utp3"/>
    <property type="match status" value="1"/>
</dbReference>
<comment type="caution">
    <text evidence="7">The sequence shown here is derived from an EMBL/GenBank/DDBJ whole genome shotgun (WGS) entry which is preliminary data.</text>
</comment>
<evidence type="ECO:0000259" key="6">
    <source>
        <dbReference type="Pfam" id="PF09368"/>
    </source>
</evidence>
<feature type="compositionally biased region" description="Basic residues" evidence="5">
    <location>
        <begin position="1"/>
        <end position="13"/>
    </location>
</feature>
<evidence type="ECO:0000256" key="5">
    <source>
        <dbReference type="SAM" id="MobiDB-lite"/>
    </source>
</evidence>
<organism evidence="7 8">
    <name type="scientific">Eragrostis curvula</name>
    <name type="common">weeping love grass</name>
    <dbReference type="NCBI Taxonomy" id="38414"/>
    <lineage>
        <taxon>Eukaryota</taxon>
        <taxon>Viridiplantae</taxon>
        <taxon>Streptophyta</taxon>
        <taxon>Embryophyta</taxon>
        <taxon>Tracheophyta</taxon>
        <taxon>Spermatophyta</taxon>
        <taxon>Magnoliopsida</taxon>
        <taxon>Liliopsida</taxon>
        <taxon>Poales</taxon>
        <taxon>Poaceae</taxon>
        <taxon>PACMAD clade</taxon>
        <taxon>Chloridoideae</taxon>
        <taxon>Eragrostideae</taxon>
        <taxon>Eragrostidinae</taxon>
        <taxon>Eragrostis</taxon>
    </lineage>
</organism>
<dbReference type="PANTHER" id="PTHR13237">
    <property type="entry name" value="SOMETHING ABOUT SILENCING PROTEIN 10-RELATED"/>
    <property type="match status" value="1"/>
</dbReference>
<feature type="region of interest" description="Disordered" evidence="5">
    <location>
        <begin position="350"/>
        <end position="393"/>
    </location>
</feature>
<feature type="compositionally biased region" description="Basic residues" evidence="5">
    <location>
        <begin position="607"/>
        <end position="636"/>
    </location>
</feature>
<evidence type="ECO:0000256" key="3">
    <source>
        <dbReference type="ARBA" id="ARBA00022553"/>
    </source>
</evidence>
<feature type="compositionally biased region" description="Basic and acidic residues" evidence="5">
    <location>
        <begin position="350"/>
        <end position="365"/>
    </location>
</feature>
<proteinExistence type="inferred from homology"/>